<dbReference type="STRING" id="52.CMC5_004710"/>
<evidence type="ECO:0000313" key="1">
    <source>
        <dbReference type="EMBL" id="AKT36358.1"/>
    </source>
</evidence>
<gene>
    <name evidence="1" type="ORF">CMC5_004710</name>
</gene>
<dbReference type="Proteomes" id="UP000067626">
    <property type="component" value="Chromosome"/>
</dbReference>
<evidence type="ECO:0000313" key="2">
    <source>
        <dbReference type="Proteomes" id="UP000067626"/>
    </source>
</evidence>
<keyword evidence="2" id="KW-1185">Reference proteome</keyword>
<dbReference type="KEGG" id="ccro:CMC5_004710"/>
<organism evidence="1 2">
    <name type="scientific">Chondromyces crocatus</name>
    <dbReference type="NCBI Taxonomy" id="52"/>
    <lineage>
        <taxon>Bacteria</taxon>
        <taxon>Pseudomonadati</taxon>
        <taxon>Myxococcota</taxon>
        <taxon>Polyangia</taxon>
        <taxon>Polyangiales</taxon>
        <taxon>Polyangiaceae</taxon>
        <taxon>Chondromyces</taxon>
    </lineage>
</organism>
<dbReference type="EMBL" id="CP012159">
    <property type="protein sequence ID" value="AKT36358.1"/>
    <property type="molecule type" value="Genomic_DNA"/>
</dbReference>
<sequence>MPADGRMSAPASDTVTPRVLGRAGGILVATGSGDDGRRPDTLVMCVAVARRATLADVRREIALRFEPHSGRTVVSAEAYVDTLRAVFDGLGELRRAAAPVFALHRGWPTAQVRQALELSVGRTHDDKLLVPLIVGASEQGAHLDIHVLASMFWRLGARSLRQAAAGRATSVEVTASCAEAFARAAHCAEEGGHSRLLLVVRGPVSPHWRTVADLSKLAPGLHRHAARRATAKRAQAQMLGQLVALDHTPPTVVIATPYGRRTVALPEALRQDARQLWGEEVIVDVEAAVTSEGQLHEATALRLRRARRVADAVEDHERSRGALGEVWGTDDVREYLDSLWPRSS</sequence>
<name>A0A0K1E704_CHOCO</name>
<dbReference type="AlphaFoldDB" id="A0A0K1E704"/>
<protein>
    <submittedName>
        <fullName evidence="1">Uncharacterized protein</fullName>
    </submittedName>
</protein>
<reference evidence="1 2" key="1">
    <citation type="submission" date="2015-07" db="EMBL/GenBank/DDBJ databases">
        <title>Genome analysis of myxobacterium Chondromyces crocatus Cm c5 reveals a high potential for natural compound synthesis and the genetic basis for the loss of fruiting body formation.</title>
        <authorList>
            <person name="Zaburannyi N."/>
            <person name="Bunk B."/>
            <person name="Maier J."/>
            <person name="Overmann J."/>
            <person name="Mueller R."/>
        </authorList>
    </citation>
    <scope>NUCLEOTIDE SEQUENCE [LARGE SCALE GENOMIC DNA]</scope>
    <source>
        <strain evidence="1 2">Cm c5</strain>
    </source>
</reference>
<accession>A0A0K1E704</accession>
<proteinExistence type="predicted"/>